<keyword evidence="2" id="KW-1185">Reference proteome</keyword>
<dbReference type="EMBL" id="JBHRXK010000017">
    <property type="protein sequence ID" value="MFC3552497.1"/>
    <property type="molecule type" value="Genomic_DNA"/>
</dbReference>
<evidence type="ECO:0000313" key="2">
    <source>
        <dbReference type="Proteomes" id="UP001595740"/>
    </source>
</evidence>
<dbReference type="Proteomes" id="UP001595740">
    <property type="component" value="Unassembled WGS sequence"/>
</dbReference>
<name>A0ABV7RUW6_9GAMM</name>
<proteinExistence type="predicted"/>
<comment type="caution">
    <text evidence="1">The sequence shown here is derived from an EMBL/GenBank/DDBJ whole genome shotgun (WGS) entry which is preliminary data.</text>
</comment>
<accession>A0ABV7RUW6</accession>
<organism evidence="1 2">
    <name type="scientific">Lysobacter cavernae</name>
    <dbReference type="NCBI Taxonomy" id="1685901"/>
    <lineage>
        <taxon>Bacteria</taxon>
        <taxon>Pseudomonadati</taxon>
        <taxon>Pseudomonadota</taxon>
        <taxon>Gammaproteobacteria</taxon>
        <taxon>Lysobacterales</taxon>
        <taxon>Lysobacteraceae</taxon>
        <taxon>Lysobacter</taxon>
    </lineage>
</organism>
<sequence length="87" mass="9475">MFAEWLEGAGPEDLKAITQHGNIPFGIAGRMAKHALGANVGEGYEPRVIARKVWLHSFHSRNVLWPSQIVDGEAAIGGHYAERKAAL</sequence>
<reference evidence="2" key="1">
    <citation type="journal article" date="2019" name="Int. J. Syst. Evol. Microbiol.">
        <title>The Global Catalogue of Microorganisms (GCM) 10K type strain sequencing project: providing services to taxonomists for standard genome sequencing and annotation.</title>
        <authorList>
            <consortium name="The Broad Institute Genomics Platform"/>
            <consortium name="The Broad Institute Genome Sequencing Center for Infectious Disease"/>
            <person name="Wu L."/>
            <person name="Ma J."/>
        </authorList>
    </citation>
    <scope>NUCLEOTIDE SEQUENCE [LARGE SCALE GENOMIC DNA]</scope>
    <source>
        <strain evidence="2">KCTC 42875</strain>
    </source>
</reference>
<protein>
    <submittedName>
        <fullName evidence="1">Uncharacterized protein</fullName>
    </submittedName>
</protein>
<gene>
    <name evidence="1" type="ORF">ACFOLC_15945</name>
</gene>
<evidence type="ECO:0000313" key="1">
    <source>
        <dbReference type="EMBL" id="MFC3552497.1"/>
    </source>
</evidence>